<accession>A0A5J4TSJ9</accession>
<feature type="region of interest" description="Disordered" evidence="1">
    <location>
        <begin position="137"/>
        <end position="158"/>
    </location>
</feature>
<dbReference type="EMBL" id="SNRW01025879">
    <property type="protein sequence ID" value="KAA6361207.1"/>
    <property type="molecule type" value="Genomic_DNA"/>
</dbReference>
<evidence type="ECO:0000256" key="1">
    <source>
        <dbReference type="SAM" id="MobiDB-lite"/>
    </source>
</evidence>
<evidence type="ECO:0000313" key="2">
    <source>
        <dbReference type="EMBL" id="KAA6361207.1"/>
    </source>
</evidence>
<protein>
    <submittedName>
        <fullName evidence="2">Uncharacterized protein</fullName>
    </submittedName>
</protein>
<name>A0A5J4TSJ9_9EUKA</name>
<gene>
    <name evidence="2" type="ORF">EZS28_043266</name>
</gene>
<sequence>MINNNSNNNKNNNNLNQLQLNKRLNKKIPPLISIQLQSPLKQTNQINNTIIADPFSLALNNKSANKIPSLDTQVSQNNQSNQNNQNLSNNPQLESTLFGNGNNLVQVNNKLLTMAGYGGLTQTGSQEWRIVDADEAEDYVEEQDQNQQQEKDNNKTQQSYEYECNQEDAQKHITEIERVLSQPGKEFIDKRNKSNISGSSEGEDQDDDEEEQEEDDNANKAGYDEDADSADNMIIFSMEDNQKNEKADVNQEQFIDNKDKVGDKRIQQKENIEQSEQQKELNQGNLGNTPENDPEYAEMLNQMKGLVISDESSHKEEQESQSESECEKSGEESGVDLLELEELLMKKDDSDDDNDDSNNVVNIICLFGW</sequence>
<proteinExistence type="predicted"/>
<feature type="region of interest" description="Disordered" evidence="1">
    <location>
        <begin position="72"/>
        <end position="94"/>
    </location>
</feature>
<feature type="compositionally biased region" description="Polar residues" evidence="1">
    <location>
        <begin position="280"/>
        <end position="291"/>
    </location>
</feature>
<comment type="caution">
    <text evidence="2">The sequence shown here is derived from an EMBL/GenBank/DDBJ whole genome shotgun (WGS) entry which is preliminary data.</text>
</comment>
<reference evidence="2 3" key="1">
    <citation type="submission" date="2019-03" db="EMBL/GenBank/DDBJ databases">
        <title>Single cell metagenomics reveals metabolic interactions within the superorganism composed of flagellate Streblomastix strix and complex community of Bacteroidetes bacteria on its surface.</title>
        <authorList>
            <person name="Treitli S.C."/>
            <person name="Kolisko M."/>
            <person name="Husnik F."/>
            <person name="Keeling P."/>
            <person name="Hampl V."/>
        </authorList>
    </citation>
    <scope>NUCLEOTIDE SEQUENCE [LARGE SCALE GENOMIC DNA]</scope>
    <source>
        <strain evidence="2">ST1C</strain>
    </source>
</reference>
<feature type="compositionally biased region" description="Low complexity" evidence="1">
    <location>
        <begin position="73"/>
        <end position="92"/>
    </location>
</feature>
<dbReference type="Proteomes" id="UP000324800">
    <property type="component" value="Unassembled WGS sequence"/>
</dbReference>
<organism evidence="2 3">
    <name type="scientific">Streblomastix strix</name>
    <dbReference type="NCBI Taxonomy" id="222440"/>
    <lineage>
        <taxon>Eukaryota</taxon>
        <taxon>Metamonada</taxon>
        <taxon>Preaxostyla</taxon>
        <taxon>Oxymonadida</taxon>
        <taxon>Streblomastigidae</taxon>
        <taxon>Streblomastix</taxon>
    </lineage>
</organism>
<dbReference type="AlphaFoldDB" id="A0A5J4TSJ9"/>
<feature type="region of interest" description="Disordered" evidence="1">
    <location>
        <begin position="180"/>
        <end position="359"/>
    </location>
</feature>
<evidence type="ECO:0000313" key="3">
    <source>
        <dbReference type="Proteomes" id="UP000324800"/>
    </source>
</evidence>
<feature type="compositionally biased region" description="Acidic residues" evidence="1">
    <location>
        <begin position="201"/>
        <end position="216"/>
    </location>
</feature>
<feature type="compositionally biased region" description="Basic and acidic residues" evidence="1">
    <location>
        <begin position="240"/>
        <end position="279"/>
    </location>
</feature>